<dbReference type="EMBL" id="PREU01000008">
    <property type="protein sequence ID" value="PPA74680.1"/>
    <property type="molecule type" value="Genomic_DNA"/>
</dbReference>
<evidence type="ECO:0000259" key="7">
    <source>
        <dbReference type="PROSITE" id="PS50977"/>
    </source>
</evidence>
<evidence type="ECO:0000256" key="2">
    <source>
        <dbReference type="ARBA" id="ARBA00023015"/>
    </source>
</evidence>
<dbReference type="InterPro" id="IPR001647">
    <property type="entry name" value="HTH_TetR"/>
</dbReference>
<dbReference type="PANTHER" id="PTHR30055">
    <property type="entry name" value="HTH-TYPE TRANSCRIPTIONAL REGULATOR RUTR"/>
    <property type="match status" value="1"/>
</dbReference>
<protein>
    <submittedName>
        <fullName evidence="8">TetR/AcrR family transcriptional regulator</fullName>
    </submittedName>
</protein>
<reference evidence="8 9" key="1">
    <citation type="submission" date="2018-02" db="EMBL/GenBank/DDBJ databases">
        <title>Draft Genome of Achromobacter spanius stain 6.</title>
        <authorList>
            <person name="Gunasekera T.S."/>
            <person name="Radwan O."/>
            <person name="Ruiz O.N."/>
        </authorList>
    </citation>
    <scope>NUCLEOTIDE SEQUENCE [LARGE SCALE GENOMIC DNA]</scope>
    <source>
        <strain evidence="8 9">6</strain>
    </source>
</reference>
<dbReference type="InterPro" id="IPR050109">
    <property type="entry name" value="HTH-type_TetR-like_transc_reg"/>
</dbReference>
<dbReference type="Gene3D" id="1.10.357.10">
    <property type="entry name" value="Tetracycline Repressor, domain 2"/>
    <property type="match status" value="1"/>
</dbReference>
<gene>
    <name evidence="8" type="ORF">C4E15_18450</name>
</gene>
<feature type="domain" description="HTH tetR-type" evidence="7">
    <location>
        <begin position="35"/>
        <end position="95"/>
    </location>
</feature>
<evidence type="ECO:0000256" key="1">
    <source>
        <dbReference type="ARBA" id="ARBA00022491"/>
    </source>
</evidence>
<dbReference type="InterPro" id="IPR041490">
    <property type="entry name" value="KstR2_TetR_C"/>
</dbReference>
<dbReference type="PRINTS" id="PR00455">
    <property type="entry name" value="HTHTETR"/>
</dbReference>
<keyword evidence="4" id="KW-0804">Transcription</keyword>
<proteinExistence type="predicted"/>
<evidence type="ECO:0000256" key="6">
    <source>
        <dbReference type="SAM" id="MobiDB-lite"/>
    </source>
</evidence>
<name>A0A2S5GNK4_9BURK</name>
<sequence length="223" mass="24710">MKALKQSHLSGSSEPPVATYASPWRTASERERQREIKRLAVLQAAAQLFNERGFHATSLDDVAARLKVSKPTVYYYVKNKEDILLQCVRQGLQMTLDEIEASRRAGGQAIDQLIACMQVYGRMVTMDFGMCLIRVGDEGLTPDSRAQLRQLKSAIDTEFRQLVVAGMKEGALAPGDPKMTAFAIAGALSWIGRWFQPNGEYSAEDVVQQCISTVLNGVLCRPR</sequence>
<accession>A0A2S5GNK4</accession>
<dbReference type="FunFam" id="1.10.10.60:FF:000141">
    <property type="entry name" value="TetR family transcriptional regulator"/>
    <property type="match status" value="1"/>
</dbReference>
<keyword evidence="1" id="KW-0678">Repressor</keyword>
<comment type="caution">
    <text evidence="8">The sequence shown here is derived from an EMBL/GenBank/DDBJ whole genome shotgun (WGS) entry which is preliminary data.</text>
</comment>
<dbReference type="OrthoDB" id="5523834at2"/>
<keyword evidence="2" id="KW-0805">Transcription regulation</keyword>
<dbReference type="GO" id="GO:0000976">
    <property type="term" value="F:transcription cis-regulatory region binding"/>
    <property type="evidence" value="ECO:0007669"/>
    <property type="project" value="TreeGrafter"/>
</dbReference>
<dbReference type="Pfam" id="PF00440">
    <property type="entry name" value="TetR_N"/>
    <property type="match status" value="1"/>
</dbReference>
<dbReference type="InterPro" id="IPR023772">
    <property type="entry name" value="DNA-bd_HTH_TetR-type_CS"/>
</dbReference>
<dbReference type="GO" id="GO:0003700">
    <property type="term" value="F:DNA-binding transcription factor activity"/>
    <property type="evidence" value="ECO:0007669"/>
    <property type="project" value="TreeGrafter"/>
</dbReference>
<feature type="region of interest" description="Disordered" evidence="6">
    <location>
        <begin position="1"/>
        <end position="25"/>
    </location>
</feature>
<dbReference type="PROSITE" id="PS50977">
    <property type="entry name" value="HTH_TETR_2"/>
    <property type="match status" value="1"/>
</dbReference>
<evidence type="ECO:0000256" key="5">
    <source>
        <dbReference type="PROSITE-ProRule" id="PRU00335"/>
    </source>
</evidence>
<keyword evidence="3 5" id="KW-0238">DNA-binding</keyword>
<dbReference type="InterPro" id="IPR009057">
    <property type="entry name" value="Homeodomain-like_sf"/>
</dbReference>
<dbReference type="Gene3D" id="1.10.10.60">
    <property type="entry name" value="Homeodomain-like"/>
    <property type="match status" value="1"/>
</dbReference>
<dbReference type="SUPFAM" id="SSF46689">
    <property type="entry name" value="Homeodomain-like"/>
    <property type="match status" value="1"/>
</dbReference>
<dbReference type="RefSeq" id="WP_080684466.1">
    <property type="nucleotide sequence ID" value="NZ_PREU01000008.1"/>
</dbReference>
<evidence type="ECO:0000313" key="8">
    <source>
        <dbReference type="EMBL" id="PPA74680.1"/>
    </source>
</evidence>
<feature type="DNA-binding region" description="H-T-H motif" evidence="5">
    <location>
        <begin position="58"/>
        <end position="77"/>
    </location>
</feature>
<dbReference type="Proteomes" id="UP000239990">
    <property type="component" value="Unassembled WGS sequence"/>
</dbReference>
<dbReference type="PROSITE" id="PS01081">
    <property type="entry name" value="HTH_TETR_1"/>
    <property type="match status" value="1"/>
</dbReference>
<dbReference type="InterPro" id="IPR036271">
    <property type="entry name" value="Tet_transcr_reg_TetR-rel_C_sf"/>
</dbReference>
<organism evidence="8 9">
    <name type="scientific">Achromobacter spanius</name>
    <dbReference type="NCBI Taxonomy" id="217203"/>
    <lineage>
        <taxon>Bacteria</taxon>
        <taxon>Pseudomonadati</taxon>
        <taxon>Pseudomonadota</taxon>
        <taxon>Betaproteobacteria</taxon>
        <taxon>Burkholderiales</taxon>
        <taxon>Alcaligenaceae</taxon>
        <taxon>Achromobacter</taxon>
    </lineage>
</organism>
<evidence type="ECO:0000313" key="9">
    <source>
        <dbReference type="Proteomes" id="UP000239990"/>
    </source>
</evidence>
<evidence type="ECO:0000256" key="3">
    <source>
        <dbReference type="ARBA" id="ARBA00023125"/>
    </source>
</evidence>
<dbReference type="SUPFAM" id="SSF48498">
    <property type="entry name" value="Tetracyclin repressor-like, C-terminal domain"/>
    <property type="match status" value="1"/>
</dbReference>
<dbReference type="AlphaFoldDB" id="A0A2S5GNK4"/>
<evidence type="ECO:0000256" key="4">
    <source>
        <dbReference type="ARBA" id="ARBA00023163"/>
    </source>
</evidence>
<dbReference type="Pfam" id="PF17932">
    <property type="entry name" value="TetR_C_24"/>
    <property type="match status" value="1"/>
</dbReference>
<dbReference type="PANTHER" id="PTHR30055:SF175">
    <property type="entry name" value="HTH-TYPE TRANSCRIPTIONAL REPRESSOR KSTR2"/>
    <property type="match status" value="1"/>
</dbReference>